<dbReference type="Proteomes" id="UP000037288">
    <property type="component" value="Unassembled WGS sequence"/>
</dbReference>
<protein>
    <submittedName>
        <fullName evidence="1">Uncharacterized protein</fullName>
    </submittedName>
</protein>
<dbReference type="RefSeq" id="WP_049715965.1">
    <property type="nucleotide sequence ID" value="NZ_LFXA01000005.1"/>
</dbReference>
<gene>
    <name evidence="1" type="ORF">AC230_11165</name>
</gene>
<evidence type="ECO:0000313" key="2">
    <source>
        <dbReference type="Proteomes" id="UP000037288"/>
    </source>
</evidence>
<reference evidence="2" key="1">
    <citation type="submission" date="2015-07" db="EMBL/GenBank/DDBJ databases">
        <title>Draft genome sequence of Streptomyces sp. CMAA 1322, a bacterium isolated from Caatinga biome, from dry forest semiarid of Brazil.</title>
        <authorList>
            <person name="Santos S.N."/>
            <person name="Gacesa R."/>
            <person name="Taketani R.G."/>
            <person name="Long P.F."/>
            <person name="Melo I.S."/>
        </authorList>
    </citation>
    <scope>NUCLEOTIDE SEQUENCE [LARGE SCALE GENOMIC DNA]</scope>
    <source>
        <strain evidence="2">CMAA 1322</strain>
    </source>
</reference>
<accession>A0A0K9XHD7</accession>
<organism evidence="1 2">
    <name type="scientific">Streptomyces caatingaensis</name>
    <dbReference type="NCBI Taxonomy" id="1678637"/>
    <lineage>
        <taxon>Bacteria</taxon>
        <taxon>Bacillati</taxon>
        <taxon>Actinomycetota</taxon>
        <taxon>Actinomycetes</taxon>
        <taxon>Kitasatosporales</taxon>
        <taxon>Streptomycetaceae</taxon>
        <taxon>Streptomyces</taxon>
    </lineage>
</organism>
<dbReference type="EMBL" id="LFXA01000005">
    <property type="protein sequence ID" value="KNB52491.1"/>
    <property type="molecule type" value="Genomic_DNA"/>
</dbReference>
<proteinExistence type="predicted"/>
<comment type="caution">
    <text evidence="1">The sequence shown here is derived from an EMBL/GenBank/DDBJ whole genome shotgun (WGS) entry which is preliminary data.</text>
</comment>
<dbReference type="PATRIC" id="fig|1678637.3.peg.2419"/>
<name>A0A0K9XHD7_9ACTN</name>
<evidence type="ECO:0000313" key="1">
    <source>
        <dbReference type="EMBL" id="KNB52491.1"/>
    </source>
</evidence>
<sequence length="61" mass="6320">MPVRDITEALRAADPGEGRAGALATVRGTCKRLVKNGRVVEEPVGMFAVARANGSPTKEAA</sequence>
<dbReference type="AlphaFoldDB" id="A0A0K9XHD7"/>
<keyword evidence="2" id="KW-1185">Reference proteome</keyword>
<dbReference type="OrthoDB" id="4191708at2"/>